<name>A0A7W0C834_9BACT</name>
<dbReference type="Proteomes" id="UP000525298">
    <property type="component" value="Unassembled WGS sequence"/>
</dbReference>
<reference evidence="2 3" key="1">
    <citation type="submission" date="2020-07" db="EMBL/GenBank/DDBJ databases">
        <title>Genomic Encyclopedia of Type Strains, Phase IV (KMG-IV): sequencing the most valuable type-strain genomes for metagenomic binning, comparative biology and taxonomic classification.</title>
        <authorList>
            <person name="Goeker M."/>
        </authorList>
    </citation>
    <scope>NUCLEOTIDE SEQUENCE [LARGE SCALE GENOMIC DNA]</scope>
    <source>
        <strain evidence="2 3">DSM 17721</strain>
    </source>
</reference>
<feature type="region of interest" description="Disordered" evidence="1">
    <location>
        <begin position="161"/>
        <end position="184"/>
    </location>
</feature>
<gene>
    <name evidence="2" type="ORF">HNR65_001245</name>
</gene>
<proteinExistence type="predicted"/>
<evidence type="ECO:0000313" key="2">
    <source>
        <dbReference type="EMBL" id="MBA2880919.1"/>
    </source>
</evidence>
<dbReference type="InterPro" id="IPR014958">
    <property type="entry name" value="DGC"/>
</dbReference>
<protein>
    <submittedName>
        <fullName evidence="2">Putative metal-binding protein</fullName>
    </submittedName>
</protein>
<dbReference type="RefSeq" id="WP_232364674.1">
    <property type="nucleotide sequence ID" value="NZ_JACDUS010000003.1"/>
</dbReference>
<accession>A0A7W0C834</accession>
<dbReference type="AlphaFoldDB" id="A0A7W0C834"/>
<sequence>MCGLRHLPVSDGRILPVFHPLEILEKAYDKKEEKMAENCCETTGTTTMLLPCSGGSNVGQLANRAAVELTTEGFGKIFCLAGIGGRISGFVQSAKDADAVIVIDGCEIGCGKATLQGAGVPLPRHKHLVITEYGIEKNKDFNLDAENVELVKQAVKNATSGPAYEEGDLPPSARPAPGGGCCCG</sequence>
<keyword evidence="3" id="KW-1185">Reference proteome</keyword>
<organism evidence="2 3">
    <name type="scientific">Desulfosalsimonas propionicica</name>
    <dbReference type="NCBI Taxonomy" id="332175"/>
    <lineage>
        <taxon>Bacteria</taxon>
        <taxon>Pseudomonadati</taxon>
        <taxon>Thermodesulfobacteriota</taxon>
        <taxon>Desulfobacteria</taxon>
        <taxon>Desulfobacterales</taxon>
        <taxon>Desulfosalsimonadaceae</taxon>
        <taxon>Desulfosalsimonas</taxon>
    </lineage>
</organism>
<dbReference type="Pfam" id="PF08859">
    <property type="entry name" value="DGC"/>
    <property type="match status" value="1"/>
</dbReference>
<evidence type="ECO:0000256" key="1">
    <source>
        <dbReference type="SAM" id="MobiDB-lite"/>
    </source>
</evidence>
<evidence type="ECO:0000313" key="3">
    <source>
        <dbReference type="Proteomes" id="UP000525298"/>
    </source>
</evidence>
<comment type="caution">
    <text evidence="2">The sequence shown here is derived from an EMBL/GenBank/DDBJ whole genome shotgun (WGS) entry which is preliminary data.</text>
</comment>
<dbReference type="EMBL" id="JACDUS010000003">
    <property type="protein sequence ID" value="MBA2880919.1"/>
    <property type="molecule type" value="Genomic_DNA"/>
</dbReference>